<accession>A0A4T2BMZ1</accession>
<dbReference type="Pfam" id="PF24684">
    <property type="entry name" value="Vgb_lyase"/>
    <property type="match status" value="1"/>
</dbReference>
<dbReference type="SMART" id="SM00736">
    <property type="entry name" value="CADG"/>
    <property type="match status" value="1"/>
</dbReference>
<keyword evidence="1" id="KW-0812">Transmembrane</keyword>
<dbReference type="PANTHER" id="PTHR40274">
    <property type="entry name" value="VIRGINIAMYCIN B LYASE"/>
    <property type="match status" value="1"/>
</dbReference>
<dbReference type="Gene3D" id="2.120.10.30">
    <property type="entry name" value="TolB, C-terminal domain"/>
    <property type="match status" value="1"/>
</dbReference>
<proteinExistence type="predicted"/>
<sequence length="499" mass="48670">MRKRSLLAGSAVAVLVCMCTATAATATQVVIDPLVSLGAGSVPRSIAVGPNGEFYTANYGAGTVTGFNASGASLNNATISLGGGAAPRAIARDSFGALWIADAGTASVSRYVPGEPSASTYSLGGTRAPGAVAVDHSSTASADTVYAADSVGNSIWEVTQSGGLISPISQFATLAAGALPKGIVTDSMGNVYTANSGTSTVSKITPGGVVTDKFAEFSPGDGPDAITIDSHGILYVANYVAGTVAKVDSTKPAGANVVGTFTLAPDAHPLGITVDMHDNVYVSNSGPNTVSMIPAGSNSSPLTILTLPNNAGASGIVVSSTNTLLVTGFGNNTVTSLDLSTSITTTSLTSATVGKAFTQTITATGVDPITFASTDLPSWLTLSADGTLSGTPTADGAYSFSVTATGPTGSSISKNYTIEVAAVNTGGGTGGTGAPAGGTGAGSGNGAGTGGSGATATLAHTGTSGPTLAGFAGTAAAIMAIGLALTSFRRRLSLQRNSR</sequence>
<keyword evidence="5" id="KW-1185">Reference proteome</keyword>
<feature type="domain" description="Dystroglycan-type cadherin-like" evidence="3">
    <location>
        <begin position="341"/>
        <end position="427"/>
    </location>
</feature>
<evidence type="ECO:0000313" key="5">
    <source>
        <dbReference type="Proteomes" id="UP000306192"/>
    </source>
</evidence>
<dbReference type="InterPro" id="IPR013783">
    <property type="entry name" value="Ig-like_fold"/>
</dbReference>
<organism evidence="4 5">
    <name type="scientific">Subtercola vilae</name>
    <dbReference type="NCBI Taxonomy" id="2056433"/>
    <lineage>
        <taxon>Bacteria</taxon>
        <taxon>Bacillati</taxon>
        <taxon>Actinomycetota</taxon>
        <taxon>Actinomycetes</taxon>
        <taxon>Micrococcales</taxon>
        <taxon>Microbacteriaceae</taxon>
        <taxon>Subtercola</taxon>
    </lineage>
</organism>
<dbReference type="InterPro" id="IPR015919">
    <property type="entry name" value="Cadherin-like_sf"/>
</dbReference>
<evidence type="ECO:0000259" key="3">
    <source>
        <dbReference type="SMART" id="SM00736"/>
    </source>
</evidence>
<comment type="caution">
    <text evidence="4">The sequence shown here is derived from an EMBL/GenBank/DDBJ whole genome shotgun (WGS) entry which is preliminary data.</text>
</comment>
<dbReference type="Proteomes" id="UP000306192">
    <property type="component" value="Unassembled WGS sequence"/>
</dbReference>
<dbReference type="EMBL" id="QYRT01000037">
    <property type="protein sequence ID" value="TIH33083.1"/>
    <property type="molecule type" value="Genomic_DNA"/>
</dbReference>
<keyword evidence="2" id="KW-0732">Signal</keyword>
<evidence type="ECO:0000256" key="1">
    <source>
        <dbReference type="SAM" id="Phobius"/>
    </source>
</evidence>
<dbReference type="InterPro" id="IPR051344">
    <property type="entry name" value="Vgb"/>
</dbReference>
<dbReference type="CDD" id="cd05819">
    <property type="entry name" value="NHL"/>
    <property type="match status" value="1"/>
</dbReference>
<gene>
    <name evidence="4" type="ORF">D4765_15185</name>
</gene>
<feature type="chain" id="PRO_5020719412" description="Dystroglycan-type cadherin-like domain-containing protein" evidence="2">
    <location>
        <begin position="24"/>
        <end position="499"/>
    </location>
</feature>
<dbReference type="AlphaFoldDB" id="A0A4T2BMZ1"/>
<dbReference type="Gene3D" id="2.60.40.10">
    <property type="entry name" value="Immunoglobulins"/>
    <property type="match status" value="1"/>
</dbReference>
<reference evidence="4 5" key="1">
    <citation type="journal article" date="2019" name="Microorganisms">
        <title>Systematic Affiliation and Genome Analysis of Subtercola vilae DB165(T) with Particular Emphasis on Cold Adaptation of an Isolate from a High-Altitude Cold Volcano Lake.</title>
        <authorList>
            <person name="Villalobos A.S."/>
            <person name="Wiese J."/>
            <person name="Imhoff J.F."/>
            <person name="Dorador C."/>
            <person name="Keller A."/>
            <person name="Hentschel U."/>
        </authorList>
    </citation>
    <scope>NUCLEOTIDE SEQUENCE [LARGE SCALE GENOMIC DNA]</scope>
    <source>
        <strain evidence="4 5">DB165</strain>
    </source>
</reference>
<protein>
    <recommendedName>
        <fullName evidence="3">Dystroglycan-type cadherin-like domain-containing protein</fullName>
    </recommendedName>
</protein>
<dbReference type="GO" id="GO:0005975">
    <property type="term" value="P:carbohydrate metabolic process"/>
    <property type="evidence" value="ECO:0007669"/>
    <property type="project" value="UniProtKB-ARBA"/>
</dbReference>
<feature type="transmembrane region" description="Helical" evidence="1">
    <location>
        <begin position="468"/>
        <end position="488"/>
    </location>
</feature>
<dbReference type="SUPFAM" id="SSF49313">
    <property type="entry name" value="Cadherin-like"/>
    <property type="match status" value="1"/>
</dbReference>
<evidence type="ECO:0000256" key="2">
    <source>
        <dbReference type="SAM" id="SignalP"/>
    </source>
</evidence>
<name>A0A4T2BMZ1_9MICO</name>
<feature type="signal peptide" evidence="2">
    <location>
        <begin position="1"/>
        <end position="23"/>
    </location>
</feature>
<keyword evidence="1" id="KW-1133">Transmembrane helix</keyword>
<dbReference type="SUPFAM" id="SSF101898">
    <property type="entry name" value="NHL repeat"/>
    <property type="match status" value="1"/>
</dbReference>
<dbReference type="Gene3D" id="2.40.10.500">
    <property type="match status" value="1"/>
</dbReference>
<dbReference type="InterPro" id="IPR006644">
    <property type="entry name" value="Cadg"/>
</dbReference>
<dbReference type="GO" id="GO:0016020">
    <property type="term" value="C:membrane"/>
    <property type="evidence" value="ECO:0007669"/>
    <property type="project" value="InterPro"/>
</dbReference>
<evidence type="ECO:0000313" key="4">
    <source>
        <dbReference type="EMBL" id="TIH33083.1"/>
    </source>
</evidence>
<dbReference type="InterPro" id="IPR011042">
    <property type="entry name" value="6-blade_b-propeller_TolB-like"/>
</dbReference>
<dbReference type="PANTHER" id="PTHR40274:SF3">
    <property type="entry name" value="VIRGINIAMYCIN B LYASE"/>
    <property type="match status" value="1"/>
</dbReference>
<dbReference type="GO" id="GO:0005509">
    <property type="term" value="F:calcium ion binding"/>
    <property type="evidence" value="ECO:0007669"/>
    <property type="project" value="InterPro"/>
</dbReference>
<keyword evidence="1" id="KW-0472">Membrane</keyword>